<dbReference type="PIRSF" id="PIRSF006278">
    <property type="entry name" value="ACCD_DCysDesulf"/>
    <property type="match status" value="1"/>
</dbReference>
<dbReference type="eggNOG" id="COG2515">
    <property type="taxonomic scope" value="Bacteria"/>
</dbReference>
<evidence type="ECO:0000256" key="1">
    <source>
        <dbReference type="ARBA" id="ARBA00001933"/>
    </source>
</evidence>
<feature type="modified residue" description="N6-(pyridoxal phosphate)lysine" evidence="5">
    <location>
        <position position="51"/>
    </location>
</feature>
<dbReference type="KEGG" id="nth:Nther_0310"/>
<dbReference type="InParanoid" id="B2A574"/>
<keyword evidence="8" id="KW-1185">Reference proteome</keyword>
<comment type="similarity">
    <text evidence="2">Belongs to the ACC deaminase/D-cysteine desulfhydrase family.</text>
</comment>
<protein>
    <submittedName>
        <fullName evidence="7">1-aminocyclopropane-1-carboxylate deaminase</fullName>
        <ecNumber evidence="7">3.5.99.7</ecNumber>
    </submittedName>
</protein>
<gene>
    <name evidence="7" type="ordered locus">Nther_0310</name>
</gene>
<feature type="domain" description="Tryptophan synthase beta chain-like PALP" evidence="6">
    <location>
        <begin position="14"/>
        <end position="302"/>
    </location>
</feature>
<reference evidence="7 8" key="2">
    <citation type="journal article" date="2011" name="J. Bacteriol.">
        <title>Complete genome sequence of the anaerobic, halophilic alkalithermophile Natranaerobius thermophilus JW/NM-WN-LF.</title>
        <authorList>
            <person name="Zhao B."/>
            <person name="Mesbah N.M."/>
            <person name="Dalin E."/>
            <person name="Goodwin L."/>
            <person name="Nolan M."/>
            <person name="Pitluck S."/>
            <person name="Chertkov O."/>
            <person name="Brettin T.S."/>
            <person name="Han J."/>
            <person name="Larimer F.W."/>
            <person name="Land M.L."/>
            <person name="Hauser L."/>
            <person name="Kyrpides N."/>
            <person name="Wiegel J."/>
        </authorList>
    </citation>
    <scope>NUCLEOTIDE SEQUENCE [LARGE SCALE GENOMIC DNA]</scope>
    <source>
        <strain evidence="8">ATCC BAA-1301 / DSM 18059 / JW/NM-WN-LF</strain>
    </source>
</reference>
<proteinExistence type="inferred from homology"/>
<dbReference type="InterPro" id="IPR036052">
    <property type="entry name" value="TrpB-like_PALP_sf"/>
</dbReference>
<dbReference type="GO" id="GO:0008660">
    <property type="term" value="F:1-aminocyclopropane-1-carboxylate deaminase activity"/>
    <property type="evidence" value="ECO:0007669"/>
    <property type="project" value="UniProtKB-EC"/>
</dbReference>
<reference evidence="7 8" key="1">
    <citation type="submission" date="2008-04" db="EMBL/GenBank/DDBJ databases">
        <title>Complete sequence of chromosome of Natranaerobius thermophilus JW/NM-WN-LF.</title>
        <authorList>
            <consortium name="US DOE Joint Genome Institute"/>
            <person name="Copeland A."/>
            <person name="Lucas S."/>
            <person name="Lapidus A."/>
            <person name="Glavina del Rio T."/>
            <person name="Dalin E."/>
            <person name="Tice H."/>
            <person name="Bruce D."/>
            <person name="Goodwin L."/>
            <person name="Pitluck S."/>
            <person name="Chertkov O."/>
            <person name="Brettin T."/>
            <person name="Detter J.C."/>
            <person name="Han C."/>
            <person name="Kuske C.R."/>
            <person name="Schmutz J."/>
            <person name="Larimer F."/>
            <person name="Land M."/>
            <person name="Hauser L."/>
            <person name="Kyrpides N."/>
            <person name="Lykidis A."/>
            <person name="Mesbah N.M."/>
            <person name="Wiegel J."/>
        </authorList>
    </citation>
    <scope>NUCLEOTIDE SEQUENCE [LARGE SCALE GENOMIC DNA]</scope>
    <source>
        <strain evidence="8">ATCC BAA-1301 / DSM 18059 / JW/NM-WN-LF</strain>
    </source>
</reference>
<keyword evidence="3 5" id="KW-0663">Pyridoxal phosphate</keyword>
<dbReference type="GO" id="GO:1901605">
    <property type="term" value="P:alpha-amino acid metabolic process"/>
    <property type="evidence" value="ECO:0007669"/>
    <property type="project" value="UniProtKB-ARBA"/>
</dbReference>
<dbReference type="Proteomes" id="UP000001683">
    <property type="component" value="Chromosome"/>
</dbReference>
<comment type="cofactor">
    <cofactor evidence="1">
        <name>pyridoxal 5'-phosphate</name>
        <dbReference type="ChEBI" id="CHEBI:597326"/>
    </cofactor>
</comment>
<dbReference type="AlphaFoldDB" id="B2A574"/>
<feature type="active site" description="Nucleophile" evidence="4">
    <location>
        <position position="78"/>
    </location>
</feature>
<dbReference type="InterPro" id="IPR001926">
    <property type="entry name" value="TrpB-like_PALP"/>
</dbReference>
<accession>B2A574</accession>
<sequence length="335" mass="36980">MEEFKKALTKRVSLVSEPTPLRESKNMSDKLNQQLLIKEDDTTGICLGGNKVRKLEYLIYDALEKEVDTVITTGGLQSNHARLTTAIARKYNLQPELVLKDQGKKSNGNVLLNQLMDANFHLVQDEKEIDQKISQLRDELQNQGNKAYTIPLGGSNVIGVMGYVRAALELREQLDNRNIGEATVVLPVGSGGTLAGLVLANNLWDLNLNFVGISVSRSKDTMNNLISEFVDEVVDKYSLNVSRENIPKIFDEFVGPGYGIPDEDTIDAIKFAAKAEGVILDPVYTGKAMKGLLHLKETNTLSGPGSSFDPEHPIIFWHTGGMPAVFAYEEECKNN</sequence>
<dbReference type="InterPro" id="IPR005966">
    <property type="entry name" value="D-Cys_desShydrase"/>
</dbReference>
<evidence type="ECO:0000313" key="7">
    <source>
        <dbReference type="EMBL" id="ACB83908.1"/>
    </source>
</evidence>
<evidence type="ECO:0000259" key="6">
    <source>
        <dbReference type="Pfam" id="PF00291"/>
    </source>
</evidence>
<dbReference type="GO" id="GO:0019148">
    <property type="term" value="F:D-cysteine desulfhydrase activity"/>
    <property type="evidence" value="ECO:0007669"/>
    <property type="project" value="TreeGrafter"/>
</dbReference>
<dbReference type="EMBL" id="CP001034">
    <property type="protein sequence ID" value="ACB83908.1"/>
    <property type="molecule type" value="Genomic_DNA"/>
</dbReference>
<dbReference type="NCBIfam" id="TIGR01275">
    <property type="entry name" value="ACC_deam_rel"/>
    <property type="match status" value="1"/>
</dbReference>
<name>B2A574_NATTJ</name>
<keyword evidence="7" id="KW-0378">Hydrolase</keyword>
<dbReference type="OrthoDB" id="9801249at2"/>
<evidence type="ECO:0000256" key="3">
    <source>
        <dbReference type="ARBA" id="ARBA00022898"/>
    </source>
</evidence>
<dbReference type="STRING" id="457570.Nther_0310"/>
<evidence type="ECO:0000256" key="5">
    <source>
        <dbReference type="PIRSR" id="PIRSR006278-2"/>
    </source>
</evidence>
<dbReference type="InterPro" id="IPR027278">
    <property type="entry name" value="ACCD_DCysDesulf"/>
</dbReference>
<dbReference type="PANTHER" id="PTHR43780:SF2">
    <property type="entry name" value="1-AMINOCYCLOPROPANE-1-CARBOXYLATE DEAMINASE-RELATED"/>
    <property type="match status" value="1"/>
</dbReference>
<evidence type="ECO:0000313" key="8">
    <source>
        <dbReference type="Proteomes" id="UP000001683"/>
    </source>
</evidence>
<dbReference type="RefSeq" id="WP_012446796.1">
    <property type="nucleotide sequence ID" value="NC_010718.1"/>
</dbReference>
<dbReference type="PANTHER" id="PTHR43780">
    <property type="entry name" value="1-AMINOCYCLOPROPANE-1-CARBOXYLATE DEAMINASE-RELATED"/>
    <property type="match status" value="1"/>
</dbReference>
<dbReference type="HOGENOM" id="CLU_048897_1_0_9"/>
<organism evidence="7 8">
    <name type="scientific">Natranaerobius thermophilus (strain ATCC BAA-1301 / DSM 18059 / JW/NM-WN-LF)</name>
    <dbReference type="NCBI Taxonomy" id="457570"/>
    <lineage>
        <taxon>Bacteria</taxon>
        <taxon>Bacillati</taxon>
        <taxon>Bacillota</taxon>
        <taxon>Clostridia</taxon>
        <taxon>Natranaerobiales</taxon>
        <taxon>Natranaerobiaceae</taxon>
        <taxon>Natranaerobius</taxon>
    </lineage>
</organism>
<dbReference type="EC" id="3.5.99.7" evidence="7"/>
<dbReference type="SUPFAM" id="SSF53686">
    <property type="entry name" value="Tryptophan synthase beta subunit-like PLP-dependent enzymes"/>
    <property type="match status" value="1"/>
</dbReference>
<evidence type="ECO:0000256" key="4">
    <source>
        <dbReference type="PIRSR" id="PIRSR006278-1"/>
    </source>
</evidence>
<dbReference type="Pfam" id="PF00291">
    <property type="entry name" value="PALP"/>
    <property type="match status" value="1"/>
</dbReference>
<dbReference type="Gene3D" id="3.40.50.1100">
    <property type="match status" value="2"/>
</dbReference>
<evidence type="ECO:0000256" key="2">
    <source>
        <dbReference type="ARBA" id="ARBA00008639"/>
    </source>
</evidence>